<proteinExistence type="predicted"/>
<accession>A0ABY6M3X8</accession>
<evidence type="ECO:0000313" key="3">
    <source>
        <dbReference type="EMBL" id="UYW01956.1"/>
    </source>
</evidence>
<gene>
    <name evidence="3" type="ORF">K5I29_03310</name>
</gene>
<organism evidence="3 4">
    <name type="scientific">Flavobacterium agricola</name>
    <dbReference type="NCBI Taxonomy" id="2870839"/>
    <lineage>
        <taxon>Bacteria</taxon>
        <taxon>Pseudomonadati</taxon>
        <taxon>Bacteroidota</taxon>
        <taxon>Flavobacteriia</taxon>
        <taxon>Flavobacteriales</taxon>
        <taxon>Flavobacteriaceae</taxon>
        <taxon>Flavobacterium</taxon>
    </lineage>
</organism>
<dbReference type="InterPro" id="IPR051340">
    <property type="entry name" value="Haloalkane_dehalogenase"/>
</dbReference>
<dbReference type="PRINTS" id="PR00412">
    <property type="entry name" value="EPOXHYDRLASE"/>
</dbReference>
<dbReference type="GO" id="GO:0016787">
    <property type="term" value="F:hydrolase activity"/>
    <property type="evidence" value="ECO:0007669"/>
    <property type="project" value="UniProtKB-KW"/>
</dbReference>
<evidence type="ECO:0000313" key="4">
    <source>
        <dbReference type="Proteomes" id="UP001163328"/>
    </source>
</evidence>
<dbReference type="InterPro" id="IPR000639">
    <property type="entry name" value="Epox_hydrolase-like"/>
</dbReference>
<protein>
    <submittedName>
        <fullName evidence="3">Alpha/beta hydrolase</fullName>
    </submittedName>
</protein>
<dbReference type="EMBL" id="CP081495">
    <property type="protein sequence ID" value="UYW01956.1"/>
    <property type="molecule type" value="Genomic_DNA"/>
</dbReference>
<name>A0ABY6M3X8_9FLAO</name>
<evidence type="ECO:0000256" key="1">
    <source>
        <dbReference type="ARBA" id="ARBA00022801"/>
    </source>
</evidence>
<dbReference type="Proteomes" id="UP001163328">
    <property type="component" value="Chromosome"/>
</dbReference>
<keyword evidence="1 3" id="KW-0378">Hydrolase</keyword>
<evidence type="ECO:0000259" key="2">
    <source>
        <dbReference type="Pfam" id="PF00561"/>
    </source>
</evidence>
<dbReference type="InterPro" id="IPR029058">
    <property type="entry name" value="AB_hydrolase_fold"/>
</dbReference>
<dbReference type="PANTHER" id="PTHR42977:SF3">
    <property type="entry name" value="AB HYDROLASE-1 DOMAIN-CONTAINING PROTEIN"/>
    <property type="match status" value="1"/>
</dbReference>
<feature type="domain" description="AB hydrolase-1" evidence="2">
    <location>
        <begin position="67"/>
        <end position="310"/>
    </location>
</feature>
<dbReference type="Pfam" id="PF00561">
    <property type="entry name" value="Abhydrolase_1"/>
    <property type="match status" value="1"/>
</dbReference>
<dbReference type="PANTHER" id="PTHR42977">
    <property type="entry name" value="HYDROLASE-RELATED"/>
    <property type="match status" value="1"/>
</dbReference>
<dbReference type="Gene3D" id="3.40.50.1820">
    <property type="entry name" value="alpha/beta hydrolase"/>
    <property type="match status" value="1"/>
</dbReference>
<reference evidence="3" key="1">
    <citation type="submission" date="2021-08" db="EMBL/GenBank/DDBJ databases">
        <title>Flavobacterium sp. strain CC-SYL302.</title>
        <authorList>
            <person name="Lin S.-Y."/>
            <person name="Lee T.-H."/>
            <person name="Young C.-C."/>
        </authorList>
    </citation>
    <scope>NUCLEOTIDE SEQUENCE</scope>
    <source>
        <strain evidence="3">CC-SYL302</strain>
    </source>
</reference>
<dbReference type="InterPro" id="IPR000073">
    <property type="entry name" value="AB_hydrolase_1"/>
</dbReference>
<dbReference type="PRINTS" id="PR00111">
    <property type="entry name" value="ABHYDROLASE"/>
</dbReference>
<keyword evidence="4" id="KW-1185">Reference proteome</keyword>
<dbReference type="SUPFAM" id="SSF53474">
    <property type="entry name" value="alpha/beta-Hydrolases"/>
    <property type="match status" value="1"/>
</dbReference>
<sequence length="327" mass="37943">MRNKTNKFSVTSILVISTLILNPYIMAQSKVTLKKQTENTERNIYYRTINAAGHNIFYRESGPQDAPVILLLHGYPTSSHMFRSLIPILNKKYHVIAPDLPGFGYSDSPKRENFDYTFDNLTNVMQAFIDTLELKRFAVYVFDYGAPTGYRLMMANPEKITGFISQNGNAYEEGLGTAWDAVKRYWISNSEKDRDALRGFVKEQELRFQYFTGVENPELIAPEAYTLDQYFLDRPGSDEKQLDLLYDYKHNVDLYPEFQKYFREYQPKALIAWGDKDPYFLPEGAKAYKRDIPDAIVKLYDTGHFALETHVKEIAQDILDFMLTLPD</sequence>